<name>A0A367LPC9_9HYPO</name>
<dbReference type="AlphaFoldDB" id="A0A367LPC9"/>
<organism evidence="2 3">
    <name type="scientific">Ophiocordyceps polyrhachis-furcata BCC 54312</name>
    <dbReference type="NCBI Taxonomy" id="1330021"/>
    <lineage>
        <taxon>Eukaryota</taxon>
        <taxon>Fungi</taxon>
        <taxon>Dikarya</taxon>
        <taxon>Ascomycota</taxon>
        <taxon>Pezizomycotina</taxon>
        <taxon>Sordariomycetes</taxon>
        <taxon>Hypocreomycetidae</taxon>
        <taxon>Hypocreales</taxon>
        <taxon>Ophiocordycipitaceae</taxon>
        <taxon>Ophiocordyceps</taxon>
    </lineage>
</organism>
<evidence type="ECO:0000313" key="2">
    <source>
        <dbReference type="EMBL" id="RCI16288.1"/>
    </source>
</evidence>
<protein>
    <submittedName>
        <fullName evidence="2">Uncharacterized protein</fullName>
    </submittedName>
</protein>
<proteinExistence type="predicted"/>
<dbReference type="Proteomes" id="UP000253664">
    <property type="component" value="Unassembled WGS sequence"/>
</dbReference>
<dbReference type="EMBL" id="LKCN02000001">
    <property type="protein sequence ID" value="RCI16288.1"/>
    <property type="molecule type" value="Genomic_DNA"/>
</dbReference>
<sequence>MGKGERRHVMLPAADAHRPIQPRLPTNPTSGAAVGVEGDRGCASLLLSSMYGHLHLHLNLHLLSSLFPNSIKEIAGPDGAPSVSSSGQFNSCPCPLTLVPRAQEASSTDGTASNEEHTTKW</sequence>
<feature type="region of interest" description="Disordered" evidence="1">
    <location>
        <begin position="100"/>
        <end position="121"/>
    </location>
</feature>
<reference evidence="2 3" key="1">
    <citation type="journal article" date="2015" name="BMC Genomics">
        <title>Insights from the genome of Ophiocordyceps polyrhachis-furcata to pathogenicity and host specificity in insect fungi.</title>
        <authorList>
            <person name="Wichadakul D."/>
            <person name="Kobmoo N."/>
            <person name="Ingsriswang S."/>
            <person name="Tangphatsornruang S."/>
            <person name="Chantasingh D."/>
            <person name="Luangsa-ard J.J."/>
            <person name="Eurwilaichitr L."/>
        </authorList>
    </citation>
    <scope>NUCLEOTIDE SEQUENCE [LARGE SCALE GENOMIC DNA]</scope>
    <source>
        <strain evidence="2 3">BCC 54312</strain>
    </source>
</reference>
<evidence type="ECO:0000313" key="3">
    <source>
        <dbReference type="Proteomes" id="UP000253664"/>
    </source>
</evidence>
<feature type="non-terminal residue" evidence="2">
    <location>
        <position position="121"/>
    </location>
</feature>
<keyword evidence="3" id="KW-1185">Reference proteome</keyword>
<gene>
    <name evidence="2" type="ORF">L249_1857</name>
</gene>
<accession>A0A367LPC9</accession>
<evidence type="ECO:0000256" key="1">
    <source>
        <dbReference type="SAM" id="MobiDB-lite"/>
    </source>
</evidence>
<feature type="compositionally biased region" description="Polar residues" evidence="1">
    <location>
        <begin position="104"/>
        <end position="113"/>
    </location>
</feature>
<comment type="caution">
    <text evidence="2">The sequence shown here is derived from an EMBL/GenBank/DDBJ whole genome shotgun (WGS) entry which is preliminary data.</text>
</comment>